<reference evidence="3" key="1">
    <citation type="submission" date="2020-07" db="EMBL/GenBank/DDBJ databases">
        <title>Huge and variable diversity of episymbiotic CPR bacteria and DPANN archaea in groundwater ecosystems.</title>
        <authorList>
            <person name="He C.Y."/>
            <person name="Keren R."/>
            <person name="Whittaker M."/>
            <person name="Farag I.F."/>
            <person name="Doudna J."/>
            <person name="Cate J.H.D."/>
            <person name="Banfield J.F."/>
        </authorList>
    </citation>
    <scope>NUCLEOTIDE SEQUENCE</scope>
    <source>
        <strain evidence="3">NC_groundwater_1664_Pr3_B-0.1um_52_9</strain>
    </source>
</reference>
<organism evidence="3 4">
    <name type="scientific">Desulfomonile tiedjei</name>
    <dbReference type="NCBI Taxonomy" id="2358"/>
    <lineage>
        <taxon>Bacteria</taxon>
        <taxon>Pseudomonadati</taxon>
        <taxon>Thermodesulfobacteriota</taxon>
        <taxon>Desulfomonilia</taxon>
        <taxon>Desulfomonilales</taxon>
        <taxon>Desulfomonilaceae</taxon>
        <taxon>Desulfomonile</taxon>
    </lineage>
</organism>
<dbReference type="Proteomes" id="UP000807825">
    <property type="component" value="Unassembled WGS sequence"/>
</dbReference>
<comment type="caution">
    <text evidence="3">The sequence shown here is derived from an EMBL/GenBank/DDBJ whole genome shotgun (WGS) entry which is preliminary data.</text>
</comment>
<accession>A0A9D6V0F2</accession>
<dbReference type="AlphaFoldDB" id="A0A9D6V0F2"/>
<keyword evidence="2" id="KW-0472">Membrane</keyword>
<keyword evidence="2" id="KW-1133">Transmembrane helix</keyword>
<feature type="region of interest" description="Disordered" evidence="1">
    <location>
        <begin position="304"/>
        <end position="349"/>
    </location>
</feature>
<sequence>MKEKPKIKILGHKSRISVLIFAVLGAVFFSRAAFGETYGIKDPQGNFLPKVSVTVGNREVVIKKVDPSDKFKSFSVTLNPKNRNLVRNVGLIDLEWIDASNQAGRAVQFAGPLYNPNTRVFQDSLIKSLGLKLVDKTNRNLFGEKPASDLFTIHVDDQILVSSEVAAEKDRTVQLGTGRDVSLNIDKNSIVFNENNFKKGDILNVDNRSGLDQILGVELPDKGLLYYQVIRKPEQTKIPRENWERFTVAADSGIFIVLIPEPDPNQYALLEGKEITIKVFQGNKVRETRKIPIKIAADLRAMNRPARGDSAAPEELDRRTEAAPSRTADVPEVSAAGPRQATAVPSEPSRRNESRTSIWLWVLQIFNLVLLVGVAAFGFFFMLPKIQVLQDRLAKTEMFIHGSREAIREELDQIKEEIVQQSQRDNSAE</sequence>
<feature type="transmembrane region" description="Helical" evidence="2">
    <location>
        <begin position="358"/>
        <end position="383"/>
    </location>
</feature>
<proteinExistence type="predicted"/>
<evidence type="ECO:0000313" key="3">
    <source>
        <dbReference type="EMBL" id="MBI5248394.1"/>
    </source>
</evidence>
<evidence type="ECO:0000313" key="4">
    <source>
        <dbReference type="Proteomes" id="UP000807825"/>
    </source>
</evidence>
<protein>
    <submittedName>
        <fullName evidence="3">Uncharacterized protein</fullName>
    </submittedName>
</protein>
<name>A0A9D6V0F2_9BACT</name>
<evidence type="ECO:0000256" key="2">
    <source>
        <dbReference type="SAM" id="Phobius"/>
    </source>
</evidence>
<gene>
    <name evidence="3" type="ORF">HY912_02770</name>
</gene>
<keyword evidence="2" id="KW-0812">Transmembrane</keyword>
<dbReference type="EMBL" id="JACRDE010000083">
    <property type="protein sequence ID" value="MBI5248394.1"/>
    <property type="molecule type" value="Genomic_DNA"/>
</dbReference>
<evidence type="ECO:0000256" key="1">
    <source>
        <dbReference type="SAM" id="MobiDB-lite"/>
    </source>
</evidence>